<evidence type="ECO:0000313" key="2">
    <source>
        <dbReference type="Proteomes" id="UP000002007"/>
    </source>
</evidence>
<reference evidence="2" key="1">
    <citation type="journal article" date="2008" name="J. Bacteriol.">
        <title>Genome sequence of the fish pathogen Renibacterium salmoninarum suggests reductive evolution away from an environmental Arthrobacter ancestor.</title>
        <authorList>
            <person name="Wiens G.D."/>
            <person name="Rockey D.D."/>
            <person name="Wu Z."/>
            <person name="Chang J."/>
            <person name="Levy R."/>
            <person name="Crane S."/>
            <person name="Chen D.S."/>
            <person name="Capri G.R."/>
            <person name="Burnett J.R."/>
            <person name="Sudheesh P.S."/>
            <person name="Schipma M.J."/>
            <person name="Burd H."/>
            <person name="Bhattacharyya A."/>
            <person name="Rhodes L.D."/>
            <person name="Kaul R."/>
            <person name="Strom M.S."/>
        </authorList>
    </citation>
    <scope>NUCLEOTIDE SEQUENCE [LARGE SCALE GENOMIC DNA]</scope>
    <source>
        <strain evidence="2">ATCC 33209 / DSM 20767 / JCM 11484 / NBRC 15589 / NCIMB 2235</strain>
    </source>
</reference>
<protein>
    <submittedName>
        <fullName evidence="1">Uncharacterized protein</fullName>
    </submittedName>
</protein>
<proteinExistence type="predicted"/>
<name>A9WT91_RENSM</name>
<keyword evidence="2" id="KW-1185">Reference proteome</keyword>
<evidence type="ECO:0000313" key="1">
    <source>
        <dbReference type="EMBL" id="ABY24029.1"/>
    </source>
</evidence>
<accession>A9WT91</accession>
<dbReference type="HOGENOM" id="CLU_147825_0_0_11"/>
<dbReference type="KEGG" id="rsa:RSal33209_2298"/>
<dbReference type="Proteomes" id="UP000002007">
    <property type="component" value="Chromosome"/>
</dbReference>
<dbReference type="EMBL" id="CP000910">
    <property type="protein sequence ID" value="ABY24029.1"/>
    <property type="molecule type" value="Genomic_DNA"/>
</dbReference>
<organism evidence="1 2">
    <name type="scientific">Renibacterium salmoninarum (strain ATCC 33209 / DSM 20767 / JCM 11484 / NBRC 15589 / NCIMB 2235)</name>
    <dbReference type="NCBI Taxonomy" id="288705"/>
    <lineage>
        <taxon>Bacteria</taxon>
        <taxon>Bacillati</taxon>
        <taxon>Actinomycetota</taxon>
        <taxon>Actinomycetes</taxon>
        <taxon>Micrococcales</taxon>
        <taxon>Micrococcaceae</taxon>
        <taxon>Renibacterium</taxon>
    </lineage>
</organism>
<dbReference type="RefSeq" id="WP_012245694.1">
    <property type="nucleotide sequence ID" value="NC_010168.1"/>
</dbReference>
<dbReference type="AlphaFoldDB" id="A9WT91"/>
<dbReference type="eggNOG" id="ENOG5031YAX">
    <property type="taxonomic scope" value="Bacteria"/>
</dbReference>
<sequence length="131" mass="14355">MIPSEWLRINRPGDRETVGYLAMSDDGFVPFDLLGRPIAGVLPFEEAEELLLERGLGYLASRWKLQVDDATEPIDVVIRDVGPDQVTLMSDDFGYGKPIGTLFSLEIPEVTGRLQPGAAGSSARFINAIPH</sequence>
<gene>
    <name evidence="1" type="ordered locus">RSal33209_2298</name>
</gene>